<name>A0ABQ4YSZ9_9ASTR</name>
<gene>
    <name evidence="2" type="ORF">Tco_0747495</name>
</gene>
<sequence length="646" mass="75017">MEILLEPTSNKLMVDPHRFKGTNKDRNGGAVLEACLVTKGIEMDDSLVAKESTDDFVTLSEQLDERNDVDANIGPSYDSDTVSEVYHGMFKNMFVHGIQNPEQPESIPDTYVVNKNNSNIISDTLNMDPDRDKEEHDYVDHEQQRAFFASLINNLKCDVEKCNKVNREAQQANALLTNELERYKENEKHFVKDKTIESEYCKKIKLLNDEISNLKSQACVKDKTFAKENEKYDELRKAGQTDQTLRMLLPKEDNVNTGKHGLGFENQNDDVNPSLLNKAKELVPCLYNIDEMGKELLSDYKIISKEELKCEAEKRLKVKQRKFPLSYHDFVYGETQFNEPPKVPLKKKRCYFEKTIGTSSTKQNSSDPVESAISESHSHVYENEMFKQIPFLESENICLKKTVAQLQKDFSKLEAQSIDFEIALQHKIQENNSLKIMQTENENCVASLQIENAHLKQTYKDLFQSIQSSRDAHNKSDDIKLKFDFDEIETQNIELEHQSRVQTQSSNVSQNEAENLKSQLSEFADKKFENVFQKIESIKKKRFDFQISNDFLQRSVYDFDSSNVESESEEKKILFRNETSSFETKIKEIEMTLAQQTKDFEDVKVDFSKKTYKFETYFEKLKNTKVVLERQLDRKIQDSNAEKISF</sequence>
<evidence type="ECO:0000313" key="3">
    <source>
        <dbReference type="Proteomes" id="UP001151760"/>
    </source>
</evidence>
<proteinExistence type="predicted"/>
<keyword evidence="1" id="KW-0175">Coiled coil</keyword>
<keyword evidence="3" id="KW-1185">Reference proteome</keyword>
<accession>A0ABQ4YSZ9</accession>
<reference evidence="2" key="2">
    <citation type="submission" date="2022-01" db="EMBL/GenBank/DDBJ databases">
        <authorList>
            <person name="Yamashiro T."/>
            <person name="Shiraishi A."/>
            <person name="Satake H."/>
            <person name="Nakayama K."/>
        </authorList>
    </citation>
    <scope>NUCLEOTIDE SEQUENCE</scope>
</reference>
<dbReference type="EMBL" id="BQNB010010710">
    <property type="protein sequence ID" value="GJS80954.1"/>
    <property type="molecule type" value="Genomic_DNA"/>
</dbReference>
<evidence type="ECO:0000256" key="1">
    <source>
        <dbReference type="SAM" id="Coils"/>
    </source>
</evidence>
<reference evidence="2" key="1">
    <citation type="journal article" date="2022" name="Int. J. Mol. Sci.">
        <title>Draft Genome of Tanacetum Coccineum: Genomic Comparison of Closely Related Tanacetum-Family Plants.</title>
        <authorList>
            <person name="Yamashiro T."/>
            <person name="Shiraishi A."/>
            <person name="Nakayama K."/>
            <person name="Satake H."/>
        </authorList>
    </citation>
    <scope>NUCLEOTIDE SEQUENCE</scope>
</reference>
<evidence type="ECO:0000313" key="2">
    <source>
        <dbReference type="EMBL" id="GJS80954.1"/>
    </source>
</evidence>
<feature type="coiled-coil region" evidence="1">
    <location>
        <begin position="152"/>
        <end position="186"/>
    </location>
</feature>
<comment type="caution">
    <text evidence="2">The sequence shown here is derived from an EMBL/GenBank/DDBJ whole genome shotgun (WGS) entry which is preliminary data.</text>
</comment>
<organism evidence="2 3">
    <name type="scientific">Tanacetum coccineum</name>
    <dbReference type="NCBI Taxonomy" id="301880"/>
    <lineage>
        <taxon>Eukaryota</taxon>
        <taxon>Viridiplantae</taxon>
        <taxon>Streptophyta</taxon>
        <taxon>Embryophyta</taxon>
        <taxon>Tracheophyta</taxon>
        <taxon>Spermatophyta</taxon>
        <taxon>Magnoliopsida</taxon>
        <taxon>eudicotyledons</taxon>
        <taxon>Gunneridae</taxon>
        <taxon>Pentapetalae</taxon>
        <taxon>asterids</taxon>
        <taxon>campanulids</taxon>
        <taxon>Asterales</taxon>
        <taxon>Asteraceae</taxon>
        <taxon>Asteroideae</taxon>
        <taxon>Anthemideae</taxon>
        <taxon>Anthemidinae</taxon>
        <taxon>Tanacetum</taxon>
    </lineage>
</organism>
<dbReference type="Proteomes" id="UP001151760">
    <property type="component" value="Unassembled WGS sequence"/>
</dbReference>
<protein>
    <submittedName>
        <fullName evidence="2">Uncharacterized protein</fullName>
    </submittedName>
</protein>